<evidence type="ECO:0000313" key="2">
    <source>
        <dbReference type="EMBL" id="SAM03828.1"/>
    </source>
</evidence>
<dbReference type="InParanoid" id="A0A168Q7W8"/>
<sequence length="165" mass="18858">MYRQLCRSLPRRWPAATTPLMARTLPTARQYTRSALTSRFPLTTSTMPTTTTTTLRRCMTTKIAPYKDSPYLDWKLFPDFKRLLTLTEPTQAVPIFQALLNDTRERFLALEKSFEPTWEGSIGKLTELETEVSRAFGLLSHLNGVKNSADLRTTLEQIQASRNQG</sequence>
<feature type="domain" description="Oligopeptidase A N-terminal" evidence="1">
    <location>
        <begin position="97"/>
        <end position="161"/>
    </location>
</feature>
<reference evidence="2" key="1">
    <citation type="submission" date="2016-04" db="EMBL/GenBank/DDBJ databases">
        <authorList>
            <person name="Evans L.H."/>
            <person name="Alamgir A."/>
            <person name="Owens N."/>
            <person name="Weber N.D."/>
            <person name="Virtaneva K."/>
            <person name="Barbian K."/>
            <person name="Babar A."/>
            <person name="Rosenke K."/>
        </authorList>
    </citation>
    <scope>NUCLEOTIDE SEQUENCE [LARGE SCALE GENOMIC DNA]</scope>
    <source>
        <strain evidence="2">CBS 101.48</strain>
    </source>
</reference>
<dbReference type="InterPro" id="IPR045666">
    <property type="entry name" value="OpdA_N"/>
</dbReference>
<evidence type="ECO:0000259" key="1">
    <source>
        <dbReference type="Pfam" id="PF19310"/>
    </source>
</evidence>
<gene>
    <name evidence="2" type="primary">ABSGL_09682.1 scaffold 11583</name>
</gene>
<evidence type="ECO:0000313" key="3">
    <source>
        <dbReference type="Proteomes" id="UP000078561"/>
    </source>
</evidence>
<proteinExistence type="predicted"/>
<dbReference type="Pfam" id="PF19310">
    <property type="entry name" value="TOP_N"/>
    <property type="match status" value="1"/>
</dbReference>
<dbReference type="STRING" id="4829.A0A168Q7W8"/>
<name>A0A168Q7W8_ABSGL</name>
<keyword evidence="3" id="KW-1185">Reference proteome</keyword>
<dbReference type="OrthoDB" id="534666at2759"/>
<accession>A0A168Q7W8</accession>
<dbReference type="AlphaFoldDB" id="A0A168Q7W8"/>
<dbReference type="Gene3D" id="1.10.1370.40">
    <property type="match status" value="1"/>
</dbReference>
<organism evidence="2">
    <name type="scientific">Absidia glauca</name>
    <name type="common">Pin mould</name>
    <dbReference type="NCBI Taxonomy" id="4829"/>
    <lineage>
        <taxon>Eukaryota</taxon>
        <taxon>Fungi</taxon>
        <taxon>Fungi incertae sedis</taxon>
        <taxon>Mucoromycota</taxon>
        <taxon>Mucoromycotina</taxon>
        <taxon>Mucoromycetes</taxon>
        <taxon>Mucorales</taxon>
        <taxon>Cunninghamellaceae</taxon>
        <taxon>Absidia</taxon>
    </lineage>
</organism>
<protein>
    <recommendedName>
        <fullName evidence="1">Oligopeptidase A N-terminal domain-containing protein</fullName>
    </recommendedName>
</protein>
<dbReference type="EMBL" id="LT554300">
    <property type="protein sequence ID" value="SAM03828.1"/>
    <property type="molecule type" value="Genomic_DNA"/>
</dbReference>
<dbReference type="Proteomes" id="UP000078561">
    <property type="component" value="Unassembled WGS sequence"/>
</dbReference>